<protein>
    <submittedName>
        <fullName evidence="1">Uncharacterized protein</fullName>
    </submittedName>
</protein>
<accession>A0A2P2N9S0</accession>
<dbReference type="EMBL" id="GGEC01058735">
    <property type="protein sequence ID" value="MBX39219.1"/>
    <property type="molecule type" value="Transcribed_RNA"/>
</dbReference>
<dbReference type="AlphaFoldDB" id="A0A2P2N9S0"/>
<name>A0A2P2N9S0_RHIMU</name>
<organism evidence="1">
    <name type="scientific">Rhizophora mucronata</name>
    <name type="common">Asiatic mangrove</name>
    <dbReference type="NCBI Taxonomy" id="61149"/>
    <lineage>
        <taxon>Eukaryota</taxon>
        <taxon>Viridiplantae</taxon>
        <taxon>Streptophyta</taxon>
        <taxon>Embryophyta</taxon>
        <taxon>Tracheophyta</taxon>
        <taxon>Spermatophyta</taxon>
        <taxon>Magnoliopsida</taxon>
        <taxon>eudicotyledons</taxon>
        <taxon>Gunneridae</taxon>
        <taxon>Pentapetalae</taxon>
        <taxon>rosids</taxon>
        <taxon>fabids</taxon>
        <taxon>Malpighiales</taxon>
        <taxon>Rhizophoraceae</taxon>
        <taxon>Rhizophora</taxon>
    </lineage>
</organism>
<evidence type="ECO:0000313" key="1">
    <source>
        <dbReference type="EMBL" id="MBX39219.1"/>
    </source>
</evidence>
<sequence>MAGTASCSLQFLLCVVQPGINKLKHCEGLSYSHPLGTVNKFSNN</sequence>
<reference evidence="1" key="1">
    <citation type="submission" date="2018-02" db="EMBL/GenBank/DDBJ databases">
        <title>Rhizophora mucronata_Transcriptome.</title>
        <authorList>
            <person name="Meera S.P."/>
            <person name="Sreeshan A."/>
            <person name="Augustine A."/>
        </authorList>
    </citation>
    <scope>NUCLEOTIDE SEQUENCE</scope>
    <source>
        <tissue evidence="1">Leaf</tissue>
    </source>
</reference>
<proteinExistence type="predicted"/>